<sequence length="232" mass="24642">MSGLAVAASWVGFRTWTGAGAACGSFSITDWTAASDICFSEMDFLPNIIVAPLPRVRCLRSLNAKAEGYAFRFALEPALPGASAGESRSDSRESGGQAGADGRHHGDDHDRNQAGDQAVFNGGGAGFIASKTDEKIFHGSVLHELEKVPKPGSASQGRAGFCLVSRLLCGPYIDFVNPLDPFSLMADPAAQMARPVGLVRSPHTRFAGAWRCTRGGSRLPDAMRARPHQIER</sequence>
<feature type="compositionally biased region" description="Basic and acidic residues" evidence="1">
    <location>
        <begin position="101"/>
        <end position="113"/>
    </location>
</feature>
<gene>
    <name evidence="2" type="ORF">EMEDMD4_790132</name>
</gene>
<name>A0A508XAK9_9HYPH</name>
<dbReference type="EMBL" id="CABFNB010000149">
    <property type="protein sequence ID" value="VTZ65108.1"/>
    <property type="molecule type" value="Genomic_DNA"/>
</dbReference>
<proteinExistence type="predicted"/>
<evidence type="ECO:0000256" key="1">
    <source>
        <dbReference type="SAM" id="MobiDB-lite"/>
    </source>
</evidence>
<dbReference type="Proteomes" id="UP000507954">
    <property type="component" value="Unassembled WGS sequence"/>
</dbReference>
<evidence type="ECO:0000313" key="2">
    <source>
        <dbReference type="EMBL" id="VTZ65108.1"/>
    </source>
</evidence>
<organism evidence="2">
    <name type="scientific">Sinorhizobium medicae</name>
    <dbReference type="NCBI Taxonomy" id="110321"/>
    <lineage>
        <taxon>Bacteria</taxon>
        <taxon>Pseudomonadati</taxon>
        <taxon>Pseudomonadota</taxon>
        <taxon>Alphaproteobacteria</taxon>
        <taxon>Hyphomicrobiales</taxon>
        <taxon>Rhizobiaceae</taxon>
        <taxon>Sinorhizobium/Ensifer group</taxon>
        <taxon>Sinorhizobium</taxon>
    </lineage>
</organism>
<dbReference type="AlphaFoldDB" id="A0A508XAK9"/>
<accession>A0A508XAK9</accession>
<reference evidence="2" key="1">
    <citation type="submission" date="2019-06" db="EMBL/GenBank/DDBJ databases">
        <authorList>
            <person name="Le Quere A."/>
            <person name="Colella S."/>
        </authorList>
    </citation>
    <scope>NUCLEOTIDE SEQUENCE</scope>
    <source>
        <strain evidence="2">EmedicaeMD41</strain>
    </source>
</reference>
<feature type="region of interest" description="Disordered" evidence="1">
    <location>
        <begin position="82"/>
        <end position="116"/>
    </location>
</feature>
<protein>
    <submittedName>
        <fullName evidence="2">Uncharacterized protein</fullName>
    </submittedName>
</protein>